<proteinExistence type="inferred from homology"/>
<feature type="coiled-coil region" evidence="6">
    <location>
        <begin position="115"/>
        <end position="142"/>
    </location>
</feature>
<organism evidence="10 11">
    <name type="scientific">Desulfotruncus arcticus DSM 17038</name>
    <dbReference type="NCBI Taxonomy" id="1121424"/>
    <lineage>
        <taxon>Bacteria</taxon>
        <taxon>Bacillati</taxon>
        <taxon>Bacillota</taxon>
        <taxon>Clostridia</taxon>
        <taxon>Eubacteriales</taxon>
        <taxon>Desulfallaceae</taxon>
        <taxon>Desulfotruncus</taxon>
    </lineage>
</organism>
<keyword evidence="4" id="KW-0105">Cadmium resistance</keyword>
<dbReference type="FunFam" id="2.40.30.170:FF:000010">
    <property type="entry name" value="Efflux RND transporter periplasmic adaptor subunit"/>
    <property type="match status" value="1"/>
</dbReference>
<dbReference type="Pfam" id="PF25989">
    <property type="entry name" value="YknX_C"/>
    <property type="match status" value="1"/>
</dbReference>
<dbReference type="Gene3D" id="2.40.420.20">
    <property type="match status" value="1"/>
</dbReference>
<dbReference type="PANTHER" id="PTHR30469">
    <property type="entry name" value="MULTIDRUG RESISTANCE PROTEIN MDTA"/>
    <property type="match status" value="1"/>
</dbReference>
<dbReference type="Pfam" id="PF25954">
    <property type="entry name" value="Beta-barrel_RND_2"/>
    <property type="match status" value="1"/>
</dbReference>
<dbReference type="EMBL" id="FOOX01000015">
    <property type="protein sequence ID" value="SFH06656.1"/>
    <property type="molecule type" value="Genomic_DNA"/>
</dbReference>
<dbReference type="PANTHER" id="PTHR30469:SF38">
    <property type="entry name" value="HLYD FAMILY SECRETION PROTEIN"/>
    <property type="match status" value="1"/>
</dbReference>
<evidence type="ECO:0000256" key="1">
    <source>
        <dbReference type="ARBA" id="ARBA00009477"/>
    </source>
</evidence>
<dbReference type="NCBIfam" id="TIGR01730">
    <property type="entry name" value="RND_mfp"/>
    <property type="match status" value="1"/>
</dbReference>
<evidence type="ECO:0000313" key="11">
    <source>
        <dbReference type="Proteomes" id="UP000199337"/>
    </source>
</evidence>
<dbReference type="Pfam" id="PF25984">
    <property type="entry name" value="BSH_YknX"/>
    <property type="match status" value="1"/>
</dbReference>
<dbReference type="AlphaFoldDB" id="A0A1I2X1V7"/>
<evidence type="ECO:0000256" key="3">
    <source>
        <dbReference type="ARBA" id="ARBA00022833"/>
    </source>
</evidence>
<keyword evidence="11" id="KW-1185">Reference proteome</keyword>
<evidence type="ECO:0000259" key="7">
    <source>
        <dbReference type="Pfam" id="PF25954"/>
    </source>
</evidence>
<dbReference type="STRING" id="341036.SAMN05660649_03712"/>
<dbReference type="InterPro" id="IPR058792">
    <property type="entry name" value="Beta-barrel_RND_2"/>
</dbReference>
<evidence type="ECO:0000256" key="5">
    <source>
        <dbReference type="ARBA" id="ARBA00058766"/>
    </source>
</evidence>
<comment type="function">
    <text evidence="5">CzcA and CzcB together would act in zinc efflux nearly as effectively as the complete czc efflux system (CzcABC). The CzcB protein is thought to funnel zinc cations to the CzcA transport protein.</text>
</comment>
<dbReference type="SUPFAM" id="SSF111369">
    <property type="entry name" value="HlyD-like secretion proteins"/>
    <property type="match status" value="1"/>
</dbReference>
<dbReference type="PROSITE" id="PS51257">
    <property type="entry name" value="PROKAR_LIPOPROTEIN"/>
    <property type="match status" value="1"/>
</dbReference>
<dbReference type="FunFam" id="2.40.420.20:FF:000006">
    <property type="entry name" value="RND family efflux transporter MFP subunit"/>
    <property type="match status" value="1"/>
</dbReference>
<keyword evidence="3" id="KW-0862">Zinc</keyword>
<evidence type="ECO:0000256" key="6">
    <source>
        <dbReference type="SAM" id="Coils"/>
    </source>
</evidence>
<accession>A0A1I2X1V7</accession>
<evidence type="ECO:0000256" key="4">
    <source>
        <dbReference type="ARBA" id="ARBA00043263"/>
    </source>
</evidence>
<dbReference type="Proteomes" id="UP000199337">
    <property type="component" value="Unassembled WGS sequence"/>
</dbReference>
<name>A0A1I2X1V7_9FIRM</name>
<evidence type="ECO:0000313" key="10">
    <source>
        <dbReference type="EMBL" id="SFH06656.1"/>
    </source>
</evidence>
<keyword evidence="6" id="KW-0175">Coiled coil</keyword>
<gene>
    <name evidence="10" type="ORF">SAMN05660649_03712</name>
</gene>
<evidence type="ECO:0000259" key="9">
    <source>
        <dbReference type="Pfam" id="PF25989"/>
    </source>
</evidence>
<dbReference type="InterPro" id="IPR006143">
    <property type="entry name" value="RND_pump_MFP"/>
</dbReference>
<dbReference type="Gene3D" id="1.10.287.470">
    <property type="entry name" value="Helix hairpin bin"/>
    <property type="match status" value="1"/>
</dbReference>
<evidence type="ECO:0000259" key="8">
    <source>
        <dbReference type="Pfam" id="PF25984"/>
    </source>
</evidence>
<reference evidence="11" key="1">
    <citation type="submission" date="2016-10" db="EMBL/GenBank/DDBJ databases">
        <authorList>
            <person name="Varghese N."/>
            <person name="Submissions S."/>
        </authorList>
    </citation>
    <scope>NUCLEOTIDE SEQUENCE [LARGE SCALE GENOMIC DNA]</scope>
    <source>
        <strain evidence="11">DSM 17038</strain>
    </source>
</reference>
<dbReference type="Gene3D" id="2.40.50.100">
    <property type="match status" value="1"/>
</dbReference>
<dbReference type="RefSeq" id="WP_092473112.1">
    <property type="nucleotide sequence ID" value="NZ_FOOX01000015.1"/>
</dbReference>
<keyword evidence="2" id="KW-0813">Transport</keyword>
<feature type="domain" description="YknX-like C-terminal permuted SH3-like" evidence="9">
    <location>
        <begin position="314"/>
        <end position="381"/>
    </location>
</feature>
<sequence length="383" mass="40186">MAIINRKVFIVLAFWLIILSALTGCGGKDNQTADGEKTVIPVQTAAAAKGMLADTTVVSGKLEALESSDVVAGGQGGKVYSVNVSLGDKVSKGQVLVTLENETQAAAVRQAEGGVAQNEAALEVAKINYEQAKANYERGKELYDSDVIAQAGQTGFETTYEIPYKQAKVDLEQTKPAALAAARAALASAQQQYDNCFIKSPINGVVTAVNVDPGELASPSASPVVSLVNLSKVVVKSTVTENQINTIKQGQKVPVLVSAVSADPITGVISNIALAADPASKAYPIKVQINNSDLKLKPGMFAEVQLTGEKQKTLVVPREAVVKIDGRDNVWVINDNKAASRPVTVGSSDGKSIEIKDGLKEGEQVVISGQDSLQDNAEVEVKK</sequence>
<evidence type="ECO:0000256" key="2">
    <source>
        <dbReference type="ARBA" id="ARBA00022448"/>
    </source>
</evidence>
<feature type="domain" description="YknX-like barrel-sandwich hybrid" evidence="8">
    <location>
        <begin position="76"/>
        <end position="226"/>
    </location>
</feature>
<dbReference type="Gene3D" id="2.40.30.170">
    <property type="match status" value="1"/>
</dbReference>
<comment type="similarity">
    <text evidence="1">Belongs to the membrane fusion protein (MFP) (TC 8.A.1) family.</text>
</comment>
<dbReference type="InterPro" id="IPR058639">
    <property type="entry name" value="BSH_YknX-like"/>
</dbReference>
<dbReference type="GO" id="GO:0046686">
    <property type="term" value="P:response to cadmium ion"/>
    <property type="evidence" value="ECO:0007669"/>
    <property type="project" value="UniProtKB-KW"/>
</dbReference>
<dbReference type="InterPro" id="IPR058637">
    <property type="entry name" value="YknX-like_C"/>
</dbReference>
<dbReference type="GO" id="GO:1990281">
    <property type="term" value="C:efflux pump complex"/>
    <property type="evidence" value="ECO:0007669"/>
    <property type="project" value="TreeGrafter"/>
</dbReference>
<protein>
    <submittedName>
        <fullName evidence="10">Membrane fusion protein, cobalt-zinc-cadmium efflux system</fullName>
    </submittedName>
</protein>
<dbReference type="OrthoDB" id="9810430at2"/>
<dbReference type="GO" id="GO:0015562">
    <property type="term" value="F:efflux transmembrane transporter activity"/>
    <property type="evidence" value="ECO:0007669"/>
    <property type="project" value="TreeGrafter"/>
</dbReference>
<feature type="domain" description="CusB-like beta-barrel" evidence="7">
    <location>
        <begin position="235"/>
        <end position="309"/>
    </location>
</feature>